<evidence type="ECO:0000256" key="1">
    <source>
        <dbReference type="ARBA" id="ARBA00023015"/>
    </source>
</evidence>
<dbReference type="PANTHER" id="PTHR42756">
    <property type="entry name" value="TRANSCRIPTIONAL REGULATOR, MARR"/>
    <property type="match status" value="1"/>
</dbReference>
<dbReference type="GO" id="GO:0003700">
    <property type="term" value="F:DNA-binding transcription factor activity"/>
    <property type="evidence" value="ECO:0007669"/>
    <property type="project" value="InterPro"/>
</dbReference>
<evidence type="ECO:0000313" key="5">
    <source>
        <dbReference type="EMBL" id="MBV7276388.1"/>
    </source>
</evidence>
<dbReference type="Pfam" id="PF01047">
    <property type="entry name" value="MarR"/>
    <property type="match status" value="1"/>
</dbReference>
<evidence type="ECO:0000259" key="4">
    <source>
        <dbReference type="PROSITE" id="PS50995"/>
    </source>
</evidence>
<keyword evidence="2" id="KW-0238">DNA-binding</keyword>
<gene>
    <name evidence="5" type="ORF">I6U48_26245</name>
</gene>
<dbReference type="SMART" id="SM00347">
    <property type="entry name" value="HTH_MARR"/>
    <property type="match status" value="1"/>
</dbReference>
<accession>A0A949U4L3</accession>
<reference evidence="5" key="1">
    <citation type="submission" date="2020-12" db="EMBL/GenBank/DDBJ databases">
        <title>Clostridium thailandense sp. nov., a novel acetogenic bacterium isolated from peat land soil in Thailand.</title>
        <authorList>
            <person name="Chaikitkaew S."/>
            <person name="Birkeland N.K."/>
        </authorList>
    </citation>
    <scope>NUCLEOTIDE SEQUENCE</scope>
    <source>
        <strain evidence="5">PL3</strain>
    </source>
</reference>
<feature type="domain" description="HTH marR-type" evidence="4">
    <location>
        <begin position="6"/>
        <end position="141"/>
    </location>
</feature>
<sequence length="147" mass="16473">MNTDQLNKLSGDLYNLMLYLHNKIFHPNDVIKNLPIPPSHVKVIIYLARCGISSISDTAKKLGISKSNMTPIIDKLISEGMLNRSNDPNDRRVLRIELTDKAHEFIKTQENAIKASLAKKISSLNSEDLEALSEHVIGITDIILKVE</sequence>
<protein>
    <submittedName>
        <fullName evidence="5">MarR family transcriptional regulator</fullName>
    </submittedName>
</protein>
<dbReference type="RefSeq" id="WP_218323470.1">
    <property type="nucleotide sequence ID" value="NZ_JAEEGC010000174.1"/>
</dbReference>
<comment type="caution">
    <text evidence="5">The sequence shown here is derived from an EMBL/GenBank/DDBJ whole genome shotgun (WGS) entry which is preliminary data.</text>
</comment>
<evidence type="ECO:0000256" key="2">
    <source>
        <dbReference type="ARBA" id="ARBA00023125"/>
    </source>
</evidence>
<name>A0A949U4L3_9CLOT</name>
<keyword evidence="6" id="KW-1185">Reference proteome</keyword>
<dbReference type="PROSITE" id="PS50995">
    <property type="entry name" value="HTH_MARR_2"/>
    <property type="match status" value="1"/>
</dbReference>
<dbReference type="Proteomes" id="UP000694308">
    <property type="component" value="Unassembled WGS sequence"/>
</dbReference>
<dbReference type="PANTHER" id="PTHR42756:SF1">
    <property type="entry name" value="TRANSCRIPTIONAL REPRESSOR OF EMRAB OPERON"/>
    <property type="match status" value="1"/>
</dbReference>
<dbReference type="AlphaFoldDB" id="A0A949U4L3"/>
<proteinExistence type="predicted"/>
<dbReference type="InterPro" id="IPR000835">
    <property type="entry name" value="HTH_MarR-typ"/>
</dbReference>
<dbReference type="GO" id="GO:0003677">
    <property type="term" value="F:DNA binding"/>
    <property type="evidence" value="ECO:0007669"/>
    <property type="project" value="UniProtKB-KW"/>
</dbReference>
<evidence type="ECO:0000313" key="6">
    <source>
        <dbReference type="Proteomes" id="UP000694308"/>
    </source>
</evidence>
<dbReference type="EMBL" id="JAEEGC010000174">
    <property type="protein sequence ID" value="MBV7276388.1"/>
    <property type="molecule type" value="Genomic_DNA"/>
</dbReference>
<keyword evidence="1" id="KW-0805">Transcription regulation</keyword>
<organism evidence="5 6">
    <name type="scientific">Clostridium thailandense</name>
    <dbReference type="NCBI Taxonomy" id="2794346"/>
    <lineage>
        <taxon>Bacteria</taxon>
        <taxon>Bacillati</taxon>
        <taxon>Bacillota</taxon>
        <taxon>Clostridia</taxon>
        <taxon>Eubacteriales</taxon>
        <taxon>Clostridiaceae</taxon>
        <taxon>Clostridium</taxon>
    </lineage>
</organism>
<keyword evidence="3" id="KW-0804">Transcription</keyword>
<evidence type="ECO:0000256" key="3">
    <source>
        <dbReference type="ARBA" id="ARBA00023163"/>
    </source>
</evidence>